<dbReference type="STRING" id="53326.A0A016VK80"/>
<evidence type="ECO:0000313" key="2">
    <source>
        <dbReference type="EMBL" id="EYC27158.1"/>
    </source>
</evidence>
<gene>
    <name evidence="2" type="primary">Acey_s0009.g554</name>
    <name evidence="2" type="ORF">Y032_0009g554</name>
</gene>
<dbReference type="AlphaFoldDB" id="A0A016VK80"/>
<evidence type="ECO:0000256" key="1">
    <source>
        <dbReference type="SAM" id="MobiDB-lite"/>
    </source>
</evidence>
<organism evidence="2 3">
    <name type="scientific">Ancylostoma ceylanicum</name>
    <dbReference type="NCBI Taxonomy" id="53326"/>
    <lineage>
        <taxon>Eukaryota</taxon>
        <taxon>Metazoa</taxon>
        <taxon>Ecdysozoa</taxon>
        <taxon>Nematoda</taxon>
        <taxon>Chromadorea</taxon>
        <taxon>Rhabditida</taxon>
        <taxon>Rhabditina</taxon>
        <taxon>Rhabditomorpha</taxon>
        <taxon>Strongyloidea</taxon>
        <taxon>Ancylostomatidae</taxon>
        <taxon>Ancylostomatinae</taxon>
        <taxon>Ancylostoma</taxon>
    </lineage>
</organism>
<proteinExistence type="predicted"/>
<evidence type="ECO:0008006" key="4">
    <source>
        <dbReference type="Google" id="ProtNLM"/>
    </source>
</evidence>
<protein>
    <recommendedName>
        <fullName evidence="4">GIY-YIG domain-containing protein</fullName>
    </recommendedName>
</protein>
<evidence type="ECO:0000313" key="3">
    <source>
        <dbReference type="Proteomes" id="UP000024635"/>
    </source>
</evidence>
<feature type="region of interest" description="Disordered" evidence="1">
    <location>
        <begin position="121"/>
        <end position="141"/>
    </location>
</feature>
<reference evidence="3" key="1">
    <citation type="journal article" date="2015" name="Nat. Genet.">
        <title>The genome and transcriptome of the zoonotic hookworm Ancylostoma ceylanicum identify infection-specific gene families.</title>
        <authorList>
            <person name="Schwarz E.M."/>
            <person name="Hu Y."/>
            <person name="Antoshechkin I."/>
            <person name="Miller M.M."/>
            <person name="Sternberg P.W."/>
            <person name="Aroian R.V."/>
        </authorList>
    </citation>
    <scope>NUCLEOTIDE SEQUENCE</scope>
    <source>
        <strain evidence="3">HY135</strain>
    </source>
</reference>
<keyword evidence="3" id="KW-1185">Reference proteome</keyword>
<dbReference type="Proteomes" id="UP000024635">
    <property type="component" value="Unassembled WGS sequence"/>
</dbReference>
<name>A0A016VK80_9BILA</name>
<dbReference type="OrthoDB" id="10057701at2759"/>
<accession>A0A016VK80</accession>
<comment type="caution">
    <text evidence="2">The sequence shown here is derived from an EMBL/GenBank/DDBJ whole genome shotgun (WGS) entry which is preliminary data.</text>
</comment>
<sequence>MISGAIYLISCKECGAKYIEETGRPLCIRIKEHLDGKNKQRSSTALGGHRLRHHDGVDFDVEITILAREIQTPARKALEAFLIRAKNPEMNRKEECLSITQELNSYLRQLFRCQLGTFLPKRQPRQHRRPPSPTLAAAVAGDGDAGCYNPRGV</sequence>
<dbReference type="EMBL" id="JARK01001345">
    <property type="protein sequence ID" value="EYC27158.1"/>
    <property type="molecule type" value="Genomic_DNA"/>
</dbReference>